<dbReference type="Proteomes" id="UP000664698">
    <property type="component" value="Unassembled WGS sequence"/>
</dbReference>
<dbReference type="Pfam" id="PF17931">
    <property type="entry name" value="TetR_C_23"/>
    <property type="match status" value="1"/>
</dbReference>
<proteinExistence type="predicted"/>
<dbReference type="InterPro" id="IPR036271">
    <property type="entry name" value="Tet_transcr_reg_TetR-rel_C_sf"/>
</dbReference>
<dbReference type="Gene3D" id="1.10.357.10">
    <property type="entry name" value="Tetracycline Repressor, domain 2"/>
    <property type="match status" value="1"/>
</dbReference>
<dbReference type="InterPro" id="IPR041673">
    <property type="entry name" value="TetR_C_23"/>
</dbReference>
<keyword evidence="3" id="KW-1185">Reference proteome</keyword>
<comment type="caution">
    <text evidence="2">The sequence shown here is derived from an EMBL/GenBank/DDBJ whole genome shotgun (WGS) entry which is preliminary data.</text>
</comment>
<gene>
    <name evidence="2" type="ORF">J0A67_10770</name>
</gene>
<organism evidence="2 3">
    <name type="scientific">Algoriphagus aestuariicola</name>
    <dbReference type="NCBI Taxonomy" id="1852016"/>
    <lineage>
        <taxon>Bacteria</taxon>
        <taxon>Pseudomonadati</taxon>
        <taxon>Bacteroidota</taxon>
        <taxon>Cytophagia</taxon>
        <taxon>Cytophagales</taxon>
        <taxon>Cyclobacteriaceae</taxon>
        <taxon>Algoriphagus</taxon>
    </lineage>
</organism>
<feature type="domain" description="Tetracyclin repressor-like C-terminal" evidence="1">
    <location>
        <begin position="90"/>
        <end position="217"/>
    </location>
</feature>
<reference evidence="2 3" key="1">
    <citation type="submission" date="2021-03" db="EMBL/GenBank/DDBJ databases">
        <title>novel species isolated from a fishpond in China.</title>
        <authorList>
            <person name="Lu H."/>
            <person name="Cai Z."/>
        </authorList>
    </citation>
    <scope>NUCLEOTIDE SEQUENCE [LARGE SCALE GENOMIC DNA]</scope>
    <source>
        <strain evidence="2 3">JCM 31546</strain>
    </source>
</reference>
<name>A0ABS3BR28_9BACT</name>
<evidence type="ECO:0000313" key="3">
    <source>
        <dbReference type="Proteomes" id="UP000664698"/>
    </source>
</evidence>
<dbReference type="SUPFAM" id="SSF48498">
    <property type="entry name" value="Tetracyclin repressor-like, C-terminal domain"/>
    <property type="match status" value="1"/>
</dbReference>
<sequence length="221" mass="25848">METAPAKKTVKKDQRKLILEGFKIYVLDHGSEPASIFKFAQSLKLKEADFYTYFTSFKSIKSSIWTSIFEDTLAEIQKQEVFASYSAREKFLGFLFTWIEELKKSRSYLLVLYGDKVKALRELPADTREFKRAFIDFSEEILAEGKETEEIADRPYVTEKYGEALWLQVMFVLRFWVDDRSPRFEKTDAAVEKSVNLAFDLMGKSALDTFLDFAKFLYQNK</sequence>
<dbReference type="EMBL" id="JAFKCW010000002">
    <property type="protein sequence ID" value="MBN7801346.1"/>
    <property type="molecule type" value="Genomic_DNA"/>
</dbReference>
<evidence type="ECO:0000313" key="2">
    <source>
        <dbReference type="EMBL" id="MBN7801346.1"/>
    </source>
</evidence>
<accession>A0ABS3BR28</accession>
<evidence type="ECO:0000259" key="1">
    <source>
        <dbReference type="Pfam" id="PF17931"/>
    </source>
</evidence>
<protein>
    <submittedName>
        <fullName evidence="2">TetR/AcrR family transcriptional regulator</fullName>
    </submittedName>
</protein>
<dbReference type="RefSeq" id="WP_206569332.1">
    <property type="nucleotide sequence ID" value="NZ_JAFKCW010000002.1"/>
</dbReference>